<comment type="caution">
    <text evidence="2">The sequence shown here is derived from an EMBL/GenBank/DDBJ whole genome shotgun (WGS) entry which is preliminary data.</text>
</comment>
<accession>A0ABN1CQ02</accession>
<dbReference type="RefSeq" id="WP_087839916.1">
    <property type="nucleotide sequence ID" value="NZ_BAAAEN010000022.1"/>
</dbReference>
<sequence>MQAPSFPPRDDAGIPLLTEVLDLPQPARKAEPAPLPPAPSWPVAAPAAAPAAPPGPDDEDGIEALRAAILQDLLDRVEPLLKTRMRASLEVAAARALEDIAYNLREELGRLVDEAVQKELIRRAAVESKPLSPR</sequence>
<organism evidence="2 3">
    <name type="scientific">Pigmentiphaga daeguensis</name>
    <dbReference type="NCBI Taxonomy" id="414049"/>
    <lineage>
        <taxon>Bacteria</taxon>
        <taxon>Pseudomonadati</taxon>
        <taxon>Pseudomonadota</taxon>
        <taxon>Betaproteobacteria</taxon>
        <taxon>Burkholderiales</taxon>
        <taxon>Alcaligenaceae</taxon>
        <taxon>Pigmentiphaga</taxon>
    </lineage>
</organism>
<name>A0ABN1CQ02_9BURK</name>
<dbReference type="EMBL" id="BAAAEN010000022">
    <property type="protein sequence ID" value="GAA0523295.1"/>
    <property type="molecule type" value="Genomic_DNA"/>
</dbReference>
<evidence type="ECO:0000256" key="1">
    <source>
        <dbReference type="SAM" id="MobiDB-lite"/>
    </source>
</evidence>
<feature type="region of interest" description="Disordered" evidence="1">
    <location>
        <begin position="23"/>
        <end position="60"/>
    </location>
</feature>
<feature type="compositionally biased region" description="Low complexity" evidence="1">
    <location>
        <begin position="41"/>
        <end position="50"/>
    </location>
</feature>
<keyword evidence="3" id="KW-1185">Reference proteome</keyword>
<evidence type="ECO:0000313" key="3">
    <source>
        <dbReference type="Proteomes" id="UP001501706"/>
    </source>
</evidence>
<gene>
    <name evidence="2" type="ORF">GCM10009097_46030</name>
</gene>
<protein>
    <submittedName>
        <fullName evidence="2">Uncharacterized protein</fullName>
    </submittedName>
</protein>
<dbReference type="Proteomes" id="UP001501706">
    <property type="component" value="Unassembled WGS sequence"/>
</dbReference>
<reference evidence="2 3" key="1">
    <citation type="journal article" date="2019" name="Int. J. Syst. Evol. Microbiol.">
        <title>The Global Catalogue of Microorganisms (GCM) 10K type strain sequencing project: providing services to taxonomists for standard genome sequencing and annotation.</title>
        <authorList>
            <consortium name="The Broad Institute Genomics Platform"/>
            <consortium name="The Broad Institute Genome Sequencing Center for Infectious Disease"/>
            <person name="Wu L."/>
            <person name="Ma J."/>
        </authorList>
    </citation>
    <scope>NUCLEOTIDE SEQUENCE [LARGE SCALE GENOMIC DNA]</scope>
    <source>
        <strain evidence="2 3">JCM 14330</strain>
    </source>
</reference>
<evidence type="ECO:0000313" key="2">
    <source>
        <dbReference type="EMBL" id="GAA0523295.1"/>
    </source>
</evidence>
<proteinExistence type="predicted"/>